<comment type="caution">
    <text evidence="9">The sequence shown here is derived from an EMBL/GenBank/DDBJ whole genome shotgun (WGS) entry which is preliminary data.</text>
</comment>
<keyword evidence="4 7" id="KW-0812">Transmembrane</keyword>
<dbReference type="GO" id="GO:0016020">
    <property type="term" value="C:membrane"/>
    <property type="evidence" value="ECO:0007669"/>
    <property type="project" value="UniProtKB-SubCell"/>
</dbReference>
<comment type="similarity">
    <text evidence="2">Belongs to the monovalent cation:proton antiporter 2 (CPA2) transporter (TC 2.A.37) family.</text>
</comment>
<proteinExistence type="inferred from homology"/>
<evidence type="ECO:0000259" key="8">
    <source>
        <dbReference type="Pfam" id="PF00999"/>
    </source>
</evidence>
<dbReference type="PANTHER" id="PTHR42751:SF4">
    <property type="entry name" value="K(+)_H(+) ANTIPORTER SUBUNIT KHTU"/>
    <property type="match status" value="1"/>
</dbReference>
<feature type="transmembrane region" description="Helical" evidence="7">
    <location>
        <begin position="242"/>
        <end position="261"/>
    </location>
</feature>
<accession>A0A6N7IUI0</accession>
<feature type="transmembrane region" description="Helical" evidence="7">
    <location>
        <begin position="34"/>
        <end position="56"/>
    </location>
</feature>
<feature type="transmembrane region" description="Helical" evidence="7">
    <location>
        <begin position="297"/>
        <end position="323"/>
    </location>
</feature>
<evidence type="ECO:0000256" key="7">
    <source>
        <dbReference type="SAM" id="Phobius"/>
    </source>
</evidence>
<dbReference type="InterPro" id="IPR006153">
    <property type="entry name" value="Cation/H_exchanger_TM"/>
</dbReference>
<protein>
    <submittedName>
        <fullName evidence="9">Cation/H(+) antiporter</fullName>
    </submittedName>
</protein>
<evidence type="ECO:0000313" key="9">
    <source>
        <dbReference type="EMBL" id="MQL53744.1"/>
    </source>
</evidence>
<sequence>MTEDVIVNVGIAFVFITLANILSSRLKYSSIPFLILMGMLVGPHAPAVGNVSFYLVSPGESLEFLSRLGVLLMLFYLGLEFSAGKLVAAGRPILQSGIIYVGFNFIRGMLVGWFLFHRWPEAVIVGGITSVSSSAMVTKLLIDLKRTANPETELILGILVFEDVFIAVYLSILSALLITGDPRWPALLPAVLLIPGIIFLVLIFGQRLARLMEPLFKFKTSECFTAAVFTLLLLVAVGVERINLAEAIGALLLGLVLAETTHNKRIIQMITPMRDLFAAMFFFSFGLEINYRLFPEVYSITLVIVVVTVTGNIIAGLLAAWLAGYKAKRAFNVAFTVMARGEFSVILASMAAASGTSGQLPSMAALYVLVLAFVSPPLAKYSKNFYELYERIRGLIKTGRFWGKEKA</sequence>
<organism evidence="9 10">
    <name type="scientific">Desulfofundulus thermobenzoicus</name>
    <dbReference type="NCBI Taxonomy" id="29376"/>
    <lineage>
        <taxon>Bacteria</taxon>
        <taxon>Bacillati</taxon>
        <taxon>Bacillota</taxon>
        <taxon>Clostridia</taxon>
        <taxon>Eubacteriales</taxon>
        <taxon>Peptococcaceae</taxon>
        <taxon>Desulfofundulus</taxon>
    </lineage>
</organism>
<gene>
    <name evidence="9" type="ORF">GFC01_16045</name>
</gene>
<evidence type="ECO:0000256" key="2">
    <source>
        <dbReference type="ARBA" id="ARBA00005551"/>
    </source>
</evidence>
<feature type="transmembrane region" description="Helical" evidence="7">
    <location>
        <begin position="360"/>
        <end position="379"/>
    </location>
</feature>
<feature type="transmembrane region" description="Helical" evidence="7">
    <location>
        <begin position="184"/>
        <end position="204"/>
    </location>
</feature>
<dbReference type="Gene3D" id="1.20.1530.20">
    <property type="match status" value="1"/>
</dbReference>
<feature type="transmembrane region" description="Helical" evidence="7">
    <location>
        <begin position="330"/>
        <end position="354"/>
    </location>
</feature>
<dbReference type="EMBL" id="WHYR01000064">
    <property type="protein sequence ID" value="MQL53744.1"/>
    <property type="molecule type" value="Genomic_DNA"/>
</dbReference>
<dbReference type="RefSeq" id="WP_152948201.1">
    <property type="nucleotide sequence ID" value="NZ_WHYR01000064.1"/>
</dbReference>
<dbReference type="Pfam" id="PF00999">
    <property type="entry name" value="Na_H_Exchanger"/>
    <property type="match status" value="1"/>
</dbReference>
<feature type="domain" description="Cation/H+ exchanger transmembrane" evidence="8">
    <location>
        <begin position="15"/>
        <end position="379"/>
    </location>
</feature>
<evidence type="ECO:0000256" key="6">
    <source>
        <dbReference type="ARBA" id="ARBA00023136"/>
    </source>
</evidence>
<keyword evidence="5 7" id="KW-1133">Transmembrane helix</keyword>
<dbReference type="AlphaFoldDB" id="A0A6N7IUI0"/>
<keyword evidence="10" id="KW-1185">Reference proteome</keyword>
<dbReference type="GO" id="GO:1902600">
    <property type="term" value="P:proton transmembrane transport"/>
    <property type="evidence" value="ECO:0007669"/>
    <property type="project" value="InterPro"/>
</dbReference>
<evidence type="ECO:0000256" key="3">
    <source>
        <dbReference type="ARBA" id="ARBA00022448"/>
    </source>
</evidence>
<feature type="transmembrane region" description="Helical" evidence="7">
    <location>
        <begin position="273"/>
        <end position="291"/>
    </location>
</feature>
<keyword evidence="3" id="KW-0813">Transport</keyword>
<dbReference type="InterPro" id="IPR038770">
    <property type="entry name" value="Na+/solute_symporter_sf"/>
</dbReference>
<reference evidence="9 10" key="1">
    <citation type="submission" date="2019-10" db="EMBL/GenBank/DDBJ databases">
        <title>Comparative genomics of sulfur disproportionating microorganisms.</title>
        <authorList>
            <person name="Ward L.M."/>
            <person name="Bertran E."/>
            <person name="Johnston D."/>
        </authorList>
    </citation>
    <scope>NUCLEOTIDE SEQUENCE [LARGE SCALE GENOMIC DNA]</scope>
    <source>
        <strain evidence="9 10">DSM 14055</strain>
    </source>
</reference>
<feature type="transmembrane region" description="Helical" evidence="7">
    <location>
        <begin position="6"/>
        <end position="22"/>
    </location>
</feature>
<dbReference type="Proteomes" id="UP000441717">
    <property type="component" value="Unassembled WGS sequence"/>
</dbReference>
<evidence type="ECO:0000313" key="10">
    <source>
        <dbReference type="Proteomes" id="UP000441717"/>
    </source>
</evidence>
<feature type="transmembrane region" description="Helical" evidence="7">
    <location>
        <begin position="68"/>
        <end position="88"/>
    </location>
</feature>
<dbReference type="PANTHER" id="PTHR42751">
    <property type="entry name" value="SODIUM/HYDROGEN EXCHANGER FAMILY/TRKA DOMAIN PROTEIN"/>
    <property type="match status" value="1"/>
</dbReference>
<feature type="transmembrane region" description="Helical" evidence="7">
    <location>
        <begin position="97"/>
        <end position="116"/>
    </location>
</feature>
<evidence type="ECO:0000256" key="4">
    <source>
        <dbReference type="ARBA" id="ARBA00022692"/>
    </source>
</evidence>
<keyword evidence="6 7" id="KW-0472">Membrane</keyword>
<dbReference type="GO" id="GO:0015297">
    <property type="term" value="F:antiporter activity"/>
    <property type="evidence" value="ECO:0007669"/>
    <property type="project" value="InterPro"/>
</dbReference>
<feature type="transmembrane region" description="Helical" evidence="7">
    <location>
        <begin position="154"/>
        <end position="178"/>
    </location>
</feature>
<evidence type="ECO:0000256" key="1">
    <source>
        <dbReference type="ARBA" id="ARBA00004141"/>
    </source>
</evidence>
<name>A0A6N7IUI0_9FIRM</name>
<dbReference type="OrthoDB" id="9781411at2"/>
<comment type="subcellular location">
    <subcellularLocation>
        <location evidence="1">Membrane</location>
        <topology evidence="1">Multi-pass membrane protein</topology>
    </subcellularLocation>
</comment>
<evidence type="ECO:0000256" key="5">
    <source>
        <dbReference type="ARBA" id="ARBA00022989"/>
    </source>
</evidence>